<feature type="disulfide bond" evidence="14">
    <location>
        <begin position="89"/>
        <end position="168"/>
    </location>
</feature>
<feature type="active site" evidence="13">
    <location>
        <position position="234"/>
    </location>
</feature>
<evidence type="ECO:0000256" key="6">
    <source>
        <dbReference type="ARBA" id="ARBA00022729"/>
    </source>
</evidence>
<feature type="active site" description="Nucleophile" evidence="13">
    <location>
        <position position="179"/>
    </location>
</feature>
<organism evidence="17 18">
    <name type="scientific">Venturia nashicola</name>
    <dbReference type="NCBI Taxonomy" id="86259"/>
    <lineage>
        <taxon>Eukaryota</taxon>
        <taxon>Fungi</taxon>
        <taxon>Dikarya</taxon>
        <taxon>Ascomycota</taxon>
        <taxon>Pezizomycotina</taxon>
        <taxon>Dothideomycetes</taxon>
        <taxon>Pleosporomycetidae</taxon>
        <taxon>Venturiales</taxon>
        <taxon>Venturiaceae</taxon>
        <taxon>Venturia</taxon>
    </lineage>
</organism>
<keyword evidence="5" id="KW-0964">Secreted</keyword>
<feature type="chain" id="PRO_5021326597" description="Cutinase" evidence="16">
    <location>
        <begin position="16"/>
        <end position="287"/>
    </location>
</feature>
<comment type="caution">
    <text evidence="17">The sequence shown here is derived from an EMBL/GenBank/DDBJ whole genome shotgun (WGS) entry which is preliminary data.</text>
</comment>
<dbReference type="SMART" id="SM01110">
    <property type="entry name" value="Cutinase"/>
    <property type="match status" value="1"/>
</dbReference>
<comment type="subcellular location">
    <subcellularLocation>
        <location evidence="1">Secreted</location>
    </subcellularLocation>
</comment>
<evidence type="ECO:0000313" key="17">
    <source>
        <dbReference type="EMBL" id="TID13123.1"/>
    </source>
</evidence>
<dbReference type="SUPFAM" id="SSF53474">
    <property type="entry name" value="alpha/beta-Hydrolases"/>
    <property type="match status" value="1"/>
</dbReference>
<comment type="function">
    <text evidence="10">Catalyzes the hydrolysis of complex carboxylic polyesters found in the cell wall of plants. Degrades cutin, a macromolecule that forms the structure of the plant cuticle. Allows pathogenic fungi to penetrate through the cuticular barrier into the host plant during the initial stage of fungal infection.</text>
</comment>
<keyword evidence="6 16" id="KW-0732">Signal</keyword>
<comment type="similarity">
    <text evidence="2">Belongs to the cutinase family.</text>
</comment>
<dbReference type="InterPro" id="IPR029058">
    <property type="entry name" value="AB_hydrolase_fold"/>
</dbReference>
<dbReference type="PANTHER" id="PTHR48250:SF3">
    <property type="entry name" value="CUTINASE 1-RELATED"/>
    <property type="match status" value="1"/>
</dbReference>
<evidence type="ECO:0000313" key="18">
    <source>
        <dbReference type="Proteomes" id="UP000298493"/>
    </source>
</evidence>
<feature type="disulfide bond" evidence="14">
    <location>
        <begin position="230"/>
        <end position="237"/>
    </location>
</feature>
<evidence type="ECO:0000256" key="5">
    <source>
        <dbReference type="ARBA" id="ARBA00022525"/>
    </source>
</evidence>
<evidence type="ECO:0000256" key="2">
    <source>
        <dbReference type="ARBA" id="ARBA00007534"/>
    </source>
</evidence>
<dbReference type="EC" id="3.1.1.74" evidence="3"/>
<dbReference type="Pfam" id="PF01083">
    <property type="entry name" value="Cutinase"/>
    <property type="match status" value="1"/>
</dbReference>
<dbReference type="Proteomes" id="UP000298493">
    <property type="component" value="Unassembled WGS sequence"/>
</dbReference>
<dbReference type="GO" id="GO:0050525">
    <property type="term" value="F:cutinase activity"/>
    <property type="evidence" value="ECO:0007669"/>
    <property type="project" value="UniProtKB-EC"/>
</dbReference>
<protein>
    <recommendedName>
        <fullName evidence="11">Cutinase</fullName>
        <ecNumber evidence="3">3.1.1.74</ecNumber>
    </recommendedName>
    <alternativeName>
        <fullName evidence="12">Cutin hydrolase</fullName>
    </alternativeName>
</protein>
<dbReference type="AlphaFoldDB" id="A0A4Z1NXB7"/>
<evidence type="ECO:0000256" key="1">
    <source>
        <dbReference type="ARBA" id="ARBA00004613"/>
    </source>
</evidence>
<feature type="region of interest" description="Disordered" evidence="15">
    <location>
        <begin position="17"/>
        <end position="55"/>
    </location>
</feature>
<feature type="active site" description="Proton donor/acceptor" evidence="13">
    <location>
        <position position="247"/>
    </location>
</feature>
<evidence type="ECO:0000256" key="9">
    <source>
        <dbReference type="ARBA" id="ARBA00034045"/>
    </source>
</evidence>
<keyword evidence="4" id="KW-0719">Serine esterase</keyword>
<evidence type="ECO:0000256" key="12">
    <source>
        <dbReference type="ARBA" id="ARBA00080724"/>
    </source>
</evidence>
<comment type="catalytic activity">
    <reaction evidence="9">
        <text>cutin + H2O = cutin monomers.</text>
        <dbReference type="EC" id="3.1.1.74"/>
    </reaction>
</comment>
<evidence type="ECO:0000256" key="8">
    <source>
        <dbReference type="ARBA" id="ARBA00023157"/>
    </source>
</evidence>
<evidence type="ECO:0000256" key="15">
    <source>
        <dbReference type="SAM" id="MobiDB-lite"/>
    </source>
</evidence>
<dbReference type="PANTHER" id="PTHR48250">
    <property type="entry name" value="CUTINASE 2-RELATED"/>
    <property type="match status" value="1"/>
</dbReference>
<keyword evidence="18" id="KW-1185">Reference proteome</keyword>
<dbReference type="GO" id="GO:0005576">
    <property type="term" value="C:extracellular region"/>
    <property type="evidence" value="ECO:0007669"/>
    <property type="project" value="UniProtKB-SubCell"/>
</dbReference>
<dbReference type="InterPro" id="IPR011150">
    <property type="entry name" value="Cutinase_monf"/>
</dbReference>
<accession>A0A4Z1NXB7</accession>
<dbReference type="InterPro" id="IPR000675">
    <property type="entry name" value="Cutinase/axe"/>
</dbReference>
<evidence type="ECO:0000256" key="10">
    <source>
        <dbReference type="ARBA" id="ARBA00057514"/>
    </source>
</evidence>
<evidence type="ECO:0000256" key="14">
    <source>
        <dbReference type="PIRSR" id="PIRSR611150-2"/>
    </source>
</evidence>
<proteinExistence type="inferred from homology"/>
<dbReference type="EMBL" id="SNSC02000029">
    <property type="protein sequence ID" value="TID13123.1"/>
    <property type="molecule type" value="Genomic_DNA"/>
</dbReference>
<keyword evidence="8 14" id="KW-1015">Disulfide bond</keyword>
<evidence type="ECO:0000256" key="16">
    <source>
        <dbReference type="SAM" id="SignalP"/>
    </source>
</evidence>
<evidence type="ECO:0000256" key="13">
    <source>
        <dbReference type="PIRSR" id="PIRSR611150-1"/>
    </source>
</evidence>
<dbReference type="FunFam" id="3.40.50.1820:FF:000235">
    <property type="entry name" value="Cutinase 1"/>
    <property type="match status" value="1"/>
</dbReference>
<feature type="signal peptide" evidence="16">
    <location>
        <begin position="1"/>
        <end position="15"/>
    </location>
</feature>
<dbReference type="GO" id="GO:0016052">
    <property type="term" value="P:carbohydrate catabolic process"/>
    <property type="evidence" value="ECO:0007669"/>
    <property type="project" value="TreeGrafter"/>
</dbReference>
<reference evidence="17 18" key="1">
    <citation type="submission" date="2019-04" db="EMBL/GenBank/DDBJ databases">
        <title>High contiguity whole genome sequence and gene annotation resource for two Venturia nashicola isolates.</title>
        <authorList>
            <person name="Prokchorchik M."/>
            <person name="Won K."/>
            <person name="Lee Y."/>
            <person name="Choi E.D."/>
            <person name="Segonzac C."/>
            <person name="Sohn K.H."/>
        </authorList>
    </citation>
    <scope>NUCLEOTIDE SEQUENCE [LARGE SCALE GENOMIC DNA]</scope>
    <source>
        <strain evidence="17 18">PRI2</strain>
    </source>
</reference>
<evidence type="ECO:0000256" key="3">
    <source>
        <dbReference type="ARBA" id="ARBA00013095"/>
    </source>
</evidence>
<dbReference type="PRINTS" id="PR00129">
    <property type="entry name" value="CUTINASE"/>
</dbReference>
<evidence type="ECO:0000256" key="4">
    <source>
        <dbReference type="ARBA" id="ARBA00022487"/>
    </source>
</evidence>
<dbReference type="Gene3D" id="3.40.50.1820">
    <property type="entry name" value="alpha/beta hydrolase"/>
    <property type="match status" value="1"/>
</dbReference>
<evidence type="ECO:0000256" key="7">
    <source>
        <dbReference type="ARBA" id="ARBA00022801"/>
    </source>
</evidence>
<sequence length="287" mass="29449">MKFVTIGLFAGLALAHPQRPSKGTAKSSGGSGSSGSSGSSGEIPELDPPKTKPTSNYIGTIAALTGKDGLLDAGIGPSTRTELNDGKACGKVIFIFARASTEVGNMGGSMGPQMCNALRKVYGEDQVICQGVGPNYKAAIQDNIGGIGTSRAAVAEATGMFQKAATKCPDAVIAFGGYSQGTAVMHATVGKLPKDIQERVVVGVLFGDTRNKQDRSQVPGFPKDKVEVFCDKNDGVCGGMLNVNAGHFVYTVDGTGQKAIKFLKDKLDAALATKGGSAKGGKGERKL</sequence>
<dbReference type="STRING" id="86259.A0A4Z1NXB7"/>
<gene>
    <name evidence="17" type="ORF">E6O75_ATG10072</name>
</gene>
<keyword evidence="7" id="KW-0378">Hydrolase</keyword>
<name>A0A4Z1NXB7_9PEZI</name>
<evidence type="ECO:0000256" key="11">
    <source>
        <dbReference type="ARBA" id="ARBA00074522"/>
    </source>
</evidence>